<dbReference type="Proteomes" id="UP000199207">
    <property type="component" value="Unassembled WGS sequence"/>
</dbReference>
<feature type="region of interest" description="Disordered" evidence="1">
    <location>
        <begin position="63"/>
        <end position="99"/>
    </location>
</feature>
<dbReference type="InterPro" id="IPR021361">
    <property type="entry name" value="Tad2-like_dom"/>
</dbReference>
<feature type="domain" description="Thoeris anti-defense 2-like" evidence="2">
    <location>
        <begin position="1"/>
        <end position="77"/>
    </location>
</feature>
<feature type="compositionally biased region" description="Low complexity" evidence="1">
    <location>
        <begin position="83"/>
        <end position="99"/>
    </location>
</feature>
<name>A0A1I1NJ52_9ACTN</name>
<accession>A0A1I1NJ52</accession>
<reference evidence="3 4" key="1">
    <citation type="submission" date="2016-10" db="EMBL/GenBank/DDBJ databases">
        <authorList>
            <person name="de Groot N.N."/>
        </authorList>
    </citation>
    <scope>NUCLEOTIDE SEQUENCE [LARGE SCALE GENOMIC DNA]</scope>
    <source>
        <strain evidence="3 4">CGMCC 4.5739</strain>
    </source>
</reference>
<dbReference type="Pfam" id="PF11195">
    <property type="entry name" value="Tad2-like"/>
    <property type="match status" value="1"/>
</dbReference>
<evidence type="ECO:0000313" key="4">
    <source>
        <dbReference type="Proteomes" id="UP000199207"/>
    </source>
</evidence>
<dbReference type="OrthoDB" id="9806476at2"/>
<keyword evidence="4" id="KW-1185">Reference proteome</keyword>
<dbReference type="RefSeq" id="WP_093839424.1">
    <property type="nucleotide sequence ID" value="NZ_FOLM01000008.1"/>
</dbReference>
<evidence type="ECO:0000313" key="3">
    <source>
        <dbReference type="EMBL" id="SFC97671.1"/>
    </source>
</evidence>
<evidence type="ECO:0000259" key="2">
    <source>
        <dbReference type="Pfam" id="PF11195"/>
    </source>
</evidence>
<organism evidence="3 4">
    <name type="scientific">Streptomyces aidingensis</name>
    <dbReference type="NCBI Taxonomy" id="910347"/>
    <lineage>
        <taxon>Bacteria</taxon>
        <taxon>Bacillati</taxon>
        <taxon>Actinomycetota</taxon>
        <taxon>Actinomycetes</taxon>
        <taxon>Kitasatosporales</taxon>
        <taxon>Streptomycetaceae</taxon>
        <taxon>Streptomyces</taxon>
    </lineage>
</organism>
<protein>
    <recommendedName>
        <fullName evidence="2">Thoeris anti-defense 2-like domain-containing protein</fullName>
    </recommendedName>
</protein>
<proteinExistence type="predicted"/>
<dbReference type="AlphaFoldDB" id="A0A1I1NJ52"/>
<dbReference type="EMBL" id="FOLM01000008">
    <property type="protein sequence ID" value="SFC97671.1"/>
    <property type="molecule type" value="Genomic_DNA"/>
</dbReference>
<gene>
    <name evidence="3" type="ORF">SAMN05421773_10829</name>
</gene>
<sequence>MNYSEALSALKAGRRIARRSWIEPGKWVSWKPAEEVTAPDGTVYTQVAHALFWRPNKGTTEPWLPSFDAQAGDDWYDVDAEESGASAESAEAGQASSGT</sequence>
<evidence type="ECO:0000256" key="1">
    <source>
        <dbReference type="SAM" id="MobiDB-lite"/>
    </source>
</evidence>